<dbReference type="InterPro" id="IPR011047">
    <property type="entry name" value="Quinoprotein_ADH-like_sf"/>
</dbReference>
<dbReference type="EMBL" id="BSYI01000032">
    <property type="protein sequence ID" value="GMG84252.1"/>
    <property type="molecule type" value="Genomic_DNA"/>
</dbReference>
<dbReference type="Proteomes" id="UP001239909">
    <property type="component" value="Unassembled WGS sequence"/>
</dbReference>
<evidence type="ECO:0000313" key="2">
    <source>
        <dbReference type="EMBL" id="GMG84252.1"/>
    </source>
</evidence>
<protein>
    <submittedName>
        <fullName evidence="2">Outer membrane protein assembly factor BamB</fullName>
    </submittedName>
</protein>
<proteinExistence type="predicted"/>
<keyword evidence="3" id="KW-1185">Reference proteome</keyword>
<dbReference type="Gene3D" id="2.130.10.10">
    <property type="entry name" value="YVTN repeat-like/Quinoprotein amine dehydrogenase"/>
    <property type="match status" value="1"/>
</dbReference>
<dbReference type="SUPFAM" id="SSF50998">
    <property type="entry name" value="Quinoprotein alcohol dehydrogenase-like"/>
    <property type="match status" value="1"/>
</dbReference>
<feature type="domain" description="Pyrrolo-quinoline quinone repeat" evidence="1">
    <location>
        <begin position="127"/>
        <end position="364"/>
    </location>
</feature>
<comment type="caution">
    <text evidence="2">The sequence shown here is derived from an EMBL/GenBank/DDBJ whole genome shotgun (WGS) entry which is preliminary data.</text>
</comment>
<dbReference type="InterPro" id="IPR018391">
    <property type="entry name" value="PQQ_b-propeller_rpt"/>
</dbReference>
<dbReference type="InterPro" id="IPR002372">
    <property type="entry name" value="PQQ_rpt_dom"/>
</dbReference>
<sequence>MRSEPKRNPGATLARLAVWTAALALLAGCSLFEDDEVLEGTRLPVRQAVAQASGDVVIRRPLPPAISIESWTQTGGNAAHNSGHLSAPLGFQKVWSADAGEGISDDSLITSAPVVGNGLVYTLDAAATVSAFDAGTGALRWEADLTPNEDEEGEEGFGGGLALAGDRLVATTGFGEVVVLSSGSGEEVWRRRFGAPFRAGPAVEGGLIVAVTRGSEAFGLALTDGAVLWRVQGVSADAAYLGGASPALAGGGAVVPFASGELVALEARSGRRFWGAVITGGRRGLARAAITDLTGDPVILGPLVVSANQSGRTAALETRTGRRIWTRALGATQPIWAAGDSLWLVSDTAELLRLDAATGQTLWQRALPAFEDEEDREDAITYSGPVVVGGQVILTDSLGNLWSLNAVTGEGGVAAELPEGSITGPVVAGGTIFILDDEAGLHAYR</sequence>
<dbReference type="RefSeq" id="WP_285673250.1">
    <property type="nucleotide sequence ID" value="NZ_BSYI01000032.1"/>
</dbReference>
<dbReference type="InterPro" id="IPR015943">
    <property type="entry name" value="WD40/YVTN_repeat-like_dom_sf"/>
</dbReference>
<dbReference type="PANTHER" id="PTHR34512:SF30">
    <property type="entry name" value="OUTER MEMBRANE PROTEIN ASSEMBLY FACTOR BAMB"/>
    <property type="match status" value="1"/>
</dbReference>
<dbReference type="PANTHER" id="PTHR34512">
    <property type="entry name" value="CELL SURFACE PROTEIN"/>
    <property type="match status" value="1"/>
</dbReference>
<reference evidence="2 3" key="1">
    <citation type="submission" date="2023-04" db="EMBL/GenBank/DDBJ databases">
        <title>Marinoamorphus aggregata gen. nov., sp. Nov., isolate from tissue of brittle star Ophioplocus japonicus.</title>
        <authorList>
            <person name="Kawano K."/>
            <person name="Sawayama S."/>
            <person name="Nakagawa S."/>
        </authorList>
    </citation>
    <scope>NUCLEOTIDE SEQUENCE [LARGE SCALE GENOMIC DNA]</scope>
    <source>
        <strain evidence="2 3">NKW23</strain>
    </source>
</reference>
<organism evidence="2 3">
    <name type="scientific">Paralimibaculum aggregatum</name>
    <dbReference type="NCBI Taxonomy" id="3036245"/>
    <lineage>
        <taxon>Bacteria</taxon>
        <taxon>Pseudomonadati</taxon>
        <taxon>Pseudomonadota</taxon>
        <taxon>Alphaproteobacteria</taxon>
        <taxon>Rhodobacterales</taxon>
        <taxon>Paracoccaceae</taxon>
        <taxon>Paralimibaculum</taxon>
    </lineage>
</organism>
<name>A0ABQ6LMP3_9RHOB</name>
<accession>A0ABQ6LMP3</accession>
<dbReference type="PROSITE" id="PS51257">
    <property type="entry name" value="PROKAR_LIPOPROTEIN"/>
    <property type="match status" value="1"/>
</dbReference>
<evidence type="ECO:0000313" key="3">
    <source>
        <dbReference type="Proteomes" id="UP001239909"/>
    </source>
</evidence>
<gene>
    <name evidence="2" type="primary">bamB</name>
    <name evidence="2" type="ORF">LNKW23_34670</name>
</gene>
<dbReference type="SMART" id="SM00564">
    <property type="entry name" value="PQQ"/>
    <property type="match status" value="4"/>
</dbReference>
<dbReference type="Pfam" id="PF13360">
    <property type="entry name" value="PQQ_2"/>
    <property type="match status" value="1"/>
</dbReference>
<evidence type="ECO:0000259" key="1">
    <source>
        <dbReference type="Pfam" id="PF13360"/>
    </source>
</evidence>